<organism evidence="2 3">
    <name type="scientific">Burkholderia ubonensis subsp. mesacidophila</name>
    <dbReference type="NCBI Taxonomy" id="265293"/>
    <lineage>
        <taxon>Bacteria</taxon>
        <taxon>Pseudomonadati</taxon>
        <taxon>Pseudomonadota</taxon>
        <taxon>Betaproteobacteria</taxon>
        <taxon>Burkholderiales</taxon>
        <taxon>Burkholderiaceae</taxon>
        <taxon>Burkholderia</taxon>
        <taxon>Burkholderia cepacia complex</taxon>
    </lineage>
</organism>
<gene>
    <name evidence="2" type="ORF">BZL54_22015</name>
</gene>
<dbReference type="EMBL" id="MTZU01000067">
    <property type="protein sequence ID" value="PCE30371.1"/>
    <property type="molecule type" value="Genomic_DNA"/>
</dbReference>
<evidence type="ECO:0000313" key="3">
    <source>
        <dbReference type="Proteomes" id="UP000217994"/>
    </source>
</evidence>
<accession>A0A2A4FAG4</accession>
<dbReference type="AlphaFoldDB" id="A0A2A4FAG4"/>
<dbReference type="Proteomes" id="UP000217994">
    <property type="component" value="Unassembled WGS sequence"/>
</dbReference>
<feature type="region of interest" description="Disordered" evidence="1">
    <location>
        <begin position="1"/>
        <end position="20"/>
    </location>
</feature>
<evidence type="ECO:0000256" key="1">
    <source>
        <dbReference type="SAM" id="MobiDB-lite"/>
    </source>
</evidence>
<proteinExistence type="predicted"/>
<comment type="caution">
    <text evidence="2">The sequence shown here is derived from an EMBL/GenBank/DDBJ whole genome shotgun (WGS) entry which is preliminary data.</text>
</comment>
<protein>
    <submittedName>
        <fullName evidence="2">Uncharacterized protein</fullName>
    </submittedName>
</protein>
<dbReference type="SUPFAM" id="SSF56091">
    <property type="entry name" value="DNA ligase/mRNA capping enzyme, catalytic domain"/>
    <property type="match status" value="1"/>
</dbReference>
<dbReference type="Gene3D" id="3.30.470.30">
    <property type="entry name" value="DNA ligase/mRNA capping enzyme"/>
    <property type="match status" value="1"/>
</dbReference>
<reference evidence="2 3" key="1">
    <citation type="submission" date="2017-01" db="EMBL/GenBank/DDBJ databases">
        <title>Whole-Genome Shotgun Sequencing of Two beta-Proteobacterial Species in Search of the Bulgecin Biosynthetic Cluster.</title>
        <authorList>
            <person name="Horsman M.E."/>
            <person name="Marous D.R."/>
            <person name="Li R."/>
            <person name="Oliver R.A."/>
            <person name="Byun B."/>
            <person name="Emrich S.J."/>
            <person name="Boggess B."/>
            <person name="Townsend C.A."/>
            <person name="Mobashery S."/>
        </authorList>
    </citation>
    <scope>NUCLEOTIDE SEQUENCE [LARGE SCALE GENOMIC DNA]</scope>
    <source>
        <strain evidence="2 3">ATCC 31433</strain>
    </source>
</reference>
<evidence type="ECO:0000313" key="2">
    <source>
        <dbReference type="EMBL" id="PCE30371.1"/>
    </source>
</evidence>
<sequence length="88" mass="9956">MVRWTGERRRRARPTPHSIREMPAFIEPALAVLMQRPQASGARAYEIEFDGYRMQARLDAGDVPLFMHNGHDWTNQLPAAAPHPPAPA</sequence>
<name>A0A2A4FAG4_9BURK</name>